<proteinExistence type="inferred from homology"/>
<keyword evidence="3" id="KW-0479">Metal-binding</keyword>
<dbReference type="EC" id="3.5.4.4" evidence="7"/>
<comment type="cofactor">
    <cofactor evidence="1">
        <name>Zn(2+)</name>
        <dbReference type="ChEBI" id="CHEBI:29105"/>
    </cofactor>
</comment>
<dbReference type="NCBIfam" id="TIGR01430">
    <property type="entry name" value="aden_deam"/>
    <property type="match status" value="1"/>
</dbReference>
<comment type="similarity">
    <text evidence="2">Belongs to the metallo-dependent hydrolases superfamily. Adenosine and AMP deaminases family.</text>
</comment>
<evidence type="ECO:0000256" key="1">
    <source>
        <dbReference type="ARBA" id="ARBA00001947"/>
    </source>
</evidence>
<dbReference type="Proteomes" id="UP001193501">
    <property type="component" value="Unassembled WGS sequence"/>
</dbReference>
<evidence type="ECO:0000313" key="8">
    <source>
        <dbReference type="Proteomes" id="UP001193501"/>
    </source>
</evidence>
<dbReference type="GO" id="GO:0019239">
    <property type="term" value="F:deaminase activity"/>
    <property type="evidence" value="ECO:0007669"/>
    <property type="project" value="InterPro"/>
</dbReference>
<dbReference type="Pfam" id="PF00962">
    <property type="entry name" value="A_deaminase"/>
    <property type="match status" value="1"/>
</dbReference>
<evidence type="ECO:0000256" key="2">
    <source>
        <dbReference type="ARBA" id="ARBA00006676"/>
    </source>
</evidence>
<organism evidence="7 8">
    <name type="scientific">Stagnihabitans tardus</name>
    <dbReference type="NCBI Taxonomy" id="2699202"/>
    <lineage>
        <taxon>Bacteria</taxon>
        <taxon>Pseudomonadati</taxon>
        <taxon>Pseudomonadota</taxon>
        <taxon>Alphaproteobacteria</taxon>
        <taxon>Rhodobacterales</taxon>
        <taxon>Paracoccaceae</taxon>
        <taxon>Stagnihabitans</taxon>
    </lineage>
</organism>
<keyword evidence="8" id="KW-1185">Reference proteome</keyword>
<dbReference type="GO" id="GO:0016814">
    <property type="term" value="F:hydrolase activity, acting on carbon-nitrogen (but not peptide) bonds, in cyclic amidines"/>
    <property type="evidence" value="ECO:0007669"/>
    <property type="project" value="UniProtKB-ARBA"/>
</dbReference>
<feature type="domain" description="Adenosine deaminase" evidence="6">
    <location>
        <begin position="5"/>
        <end position="317"/>
    </location>
</feature>
<protein>
    <submittedName>
        <fullName evidence="7">Adenosine deaminase</fullName>
        <ecNumber evidence="7">3.5.4.4</ecNumber>
    </submittedName>
</protein>
<dbReference type="PANTHER" id="PTHR43114">
    <property type="entry name" value="ADENINE DEAMINASE"/>
    <property type="match status" value="1"/>
</dbReference>
<evidence type="ECO:0000259" key="6">
    <source>
        <dbReference type="Pfam" id="PF00962"/>
    </source>
</evidence>
<comment type="caution">
    <text evidence="7">The sequence shown here is derived from an EMBL/GenBank/DDBJ whole genome shotgun (WGS) entry which is preliminary data.</text>
</comment>
<dbReference type="PANTHER" id="PTHR43114:SF6">
    <property type="entry name" value="ADENINE DEAMINASE"/>
    <property type="match status" value="1"/>
</dbReference>
<dbReference type="EMBL" id="JAABNR010000010">
    <property type="protein sequence ID" value="NBZ88350.1"/>
    <property type="molecule type" value="Genomic_DNA"/>
</dbReference>
<dbReference type="SUPFAM" id="SSF51556">
    <property type="entry name" value="Metallo-dependent hydrolases"/>
    <property type="match status" value="1"/>
</dbReference>
<dbReference type="AlphaFoldDB" id="A0AAE4YEQ5"/>
<evidence type="ECO:0000256" key="4">
    <source>
        <dbReference type="ARBA" id="ARBA00022801"/>
    </source>
</evidence>
<dbReference type="GO" id="GO:0046872">
    <property type="term" value="F:metal ion binding"/>
    <property type="evidence" value="ECO:0007669"/>
    <property type="project" value="UniProtKB-KW"/>
</dbReference>
<evidence type="ECO:0000313" key="7">
    <source>
        <dbReference type="EMBL" id="NBZ88350.1"/>
    </source>
</evidence>
<evidence type="ECO:0000256" key="3">
    <source>
        <dbReference type="ARBA" id="ARBA00022723"/>
    </source>
</evidence>
<dbReference type="InterPro" id="IPR032466">
    <property type="entry name" value="Metal_Hydrolase"/>
</dbReference>
<keyword evidence="5" id="KW-0862">Zinc</keyword>
<evidence type="ECO:0000256" key="5">
    <source>
        <dbReference type="ARBA" id="ARBA00022833"/>
    </source>
</evidence>
<dbReference type="RefSeq" id="WP_354001958.1">
    <property type="nucleotide sequence ID" value="NZ_JAABNR010000010.1"/>
</dbReference>
<dbReference type="InterPro" id="IPR006330">
    <property type="entry name" value="Ado/ade_deaminase"/>
</dbReference>
<accession>A0AAE4YEQ5</accession>
<gene>
    <name evidence="7" type="primary">add</name>
    <name evidence="7" type="ORF">GV832_12230</name>
</gene>
<dbReference type="Gene3D" id="3.20.20.140">
    <property type="entry name" value="Metal-dependent hydrolases"/>
    <property type="match status" value="1"/>
</dbReference>
<keyword evidence="4 7" id="KW-0378">Hydrolase</keyword>
<reference evidence="7" key="1">
    <citation type="submission" date="2020-01" db="EMBL/GenBank/DDBJ databases">
        <authorList>
            <person name="Chen W.-M."/>
        </authorList>
    </citation>
    <scope>NUCLEOTIDE SEQUENCE</scope>
    <source>
        <strain evidence="7">CYK-10</strain>
    </source>
</reference>
<name>A0AAE4YEQ5_9RHOB</name>
<dbReference type="InterPro" id="IPR001365">
    <property type="entry name" value="A_deaminase_dom"/>
</dbReference>
<sequence>MGMKKIELHLHLEGAAPPAFIRGLAREKKVDISGIFDERGGYRFSGFPEFVRVYEAAVSVLTRPEDYARLMRAVLEAQVEEGVVYAEHFLCPDYCGGGDVGAFREYVLAMEEAAASVPEITVRGIALMIRHMDPMQGRRAALCAAEVAGGFVTGIGVAGNERMGALRDFAWGIDCGREAGLGLTLHAGELKGPEEVREALALGARRIGHGVRAIEDLALVDEIAEAGVVLECCPGSNMALGLYPGWRKHPIGELFHRGVKVTVSTDDPPFFHTTLRREYELLSEAFDWDEGVFATLNRWALDAAFCDKDTKEKIAKLMER</sequence>